<keyword evidence="10" id="KW-0460">Magnesium</keyword>
<comment type="cofactor">
    <cofactor evidence="2">
        <name>Mg(2+)</name>
        <dbReference type="ChEBI" id="CHEBI:18420"/>
    </cofactor>
</comment>
<reference evidence="21" key="1">
    <citation type="submission" date="2011-02" db="EMBL/GenBank/DDBJ databases">
        <title>The Genome Sequence of Capsaspora owczarzaki ATCC 30864.</title>
        <authorList>
            <person name="Russ C."/>
            <person name="Cuomo C."/>
            <person name="Burger G."/>
            <person name="Gray M.W."/>
            <person name="Holland P.W.H."/>
            <person name="King N."/>
            <person name="Lang F.B.F."/>
            <person name="Roger A.J."/>
            <person name="Ruiz-Trillo I."/>
            <person name="Young S.K."/>
            <person name="Zeng Q."/>
            <person name="Gargeya S."/>
            <person name="Alvarado L."/>
            <person name="Berlin A."/>
            <person name="Chapman S.B."/>
            <person name="Chen Z."/>
            <person name="Freedman E."/>
            <person name="Gellesch M."/>
            <person name="Goldberg J."/>
            <person name="Griggs A."/>
            <person name="Gujja S."/>
            <person name="Heilman E."/>
            <person name="Heiman D."/>
            <person name="Howarth C."/>
            <person name="Mehta T."/>
            <person name="Neiman D."/>
            <person name="Pearson M."/>
            <person name="Roberts A."/>
            <person name="Saif S."/>
            <person name="Shea T."/>
            <person name="Shenoy N."/>
            <person name="Sisk P."/>
            <person name="Stolte C."/>
            <person name="Sykes S."/>
            <person name="White J."/>
            <person name="Yandava C."/>
            <person name="Haas B."/>
            <person name="Nusbaum C."/>
            <person name="Birren B."/>
        </authorList>
    </citation>
    <scope>NUCLEOTIDE SEQUENCE</scope>
    <source>
        <strain evidence="21">ATCC 30864</strain>
    </source>
</reference>
<dbReference type="Proteomes" id="UP000008743">
    <property type="component" value="Unassembled WGS sequence"/>
</dbReference>
<keyword evidence="11 19" id="KW-1133">Transmembrane helix</keyword>
<evidence type="ECO:0000256" key="2">
    <source>
        <dbReference type="ARBA" id="ARBA00001946"/>
    </source>
</evidence>
<comment type="subcellular location">
    <subcellularLocation>
        <location evidence="3">Membrane</location>
        <topology evidence="3">Multi-pass membrane protein</topology>
    </subcellularLocation>
</comment>
<feature type="transmembrane region" description="Helical" evidence="19">
    <location>
        <begin position="138"/>
        <end position="157"/>
    </location>
</feature>
<dbReference type="EC" id="2.7.8.11" evidence="5 17"/>
<comment type="cofactor">
    <cofactor evidence="1">
        <name>Mn(2+)</name>
        <dbReference type="ChEBI" id="CHEBI:29035"/>
    </cofactor>
</comment>
<dbReference type="InterPro" id="IPR000462">
    <property type="entry name" value="CDP-OH_P_trans"/>
</dbReference>
<comment type="catalytic activity">
    <reaction evidence="17">
        <text>a CDP-1,2-diacyl-sn-glycerol + myo-inositol = a 1,2-diacyl-sn-glycero-3-phospho-(1D-myo-inositol) + CMP + H(+)</text>
        <dbReference type="Rhea" id="RHEA:11580"/>
        <dbReference type="ChEBI" id="CHEBI:15378"/>
        <dbReference type="ChEBI" id="CHEBI:17268"/>
        <dbReference type="ChEBI" id="CHEBI:57880"/>
        <dbReference type="ChEBI" id="CHEBI:58332"/>
        <dbReference type="ChEBI" id="CHEBI:60377"/>
        <dbReference type="EC" id="2.7.8.11"/>
    </reaction>
</comment>
<keyword evidence="15" id="KW-0464">Manganese</keyword>
<evidence type="ECO:0000256" key="13">
    <source>
        <dbReference type="ARBA" id="ARBA00023136"/>
    </source>
</evidence>
<dbReference type="PhylomeDB" id="A0A0D2WVL4"/>
<dbReference type="PROSITE" id="PS00379">
    <property type="entry name" value="CDP_ALCOHOL_P_TRANSF"/>
    <property type="match status" value="1"/>
</dbReference>
<evidence type="ECO:0000256" key="10">
    <source>
        <dbReference type="ARBA" id="ARBA00022842"/>
    </source>
</evidence>
<evidence type="ECO:0000256" key="3">
    <source>
        <dbReference type="ARBA" id="ARBA00004141"/>
    </source>
</evidence>
<dbReference type="FunCoup" id="A0A0D2WVL4">
    <property type="interactions" value="424"/>
</dbReference>
<evidence type="ECO:0000256" key="15">
    <source>
        <dbReference type="ARBA" id="ARBA00023211"/>
    </source>
</evidence>
<accession>A0A0D2WVL4</accession>
<evidence type="ECO:0000313" key="20">
    <source>
        <dbReference type="EMBL" id="KJE96278.1"/>
    </source>
</evidence>
<feature type="transmembrane region" description="Helical" evidence="19">
    <location>
        <begin position="163"/>
        <end position="185"/>
    </location>
</feature>
<dbReference type="GO" id="GO:0046872">
    <property type="term" value="F:metal ion binding"/>
    <property type="evidence" value="ECO:0007669"/>
    <property type="project" value="UniProtKB-KW"/>
</dbReference>
<evidence type="ECO:0000256" key="12">
    <source>
        <dbReference type="ARBA" id="ARBA00023098"/>
    </source>
</evidence>
<evidence type="ECO:0000256" key="8">
    <source>
        <dbReference type="ARBA" id="ARBA00022692"/>
    </source>
</evidence>
<protein>
    <recommendedName>
        <fullName evidence="5 17">CDP-diacylglycerol--inositol 3-phosphatidyltransferase</fullName>
        <ecNumber evidence="5 17">2.7.8.11</ecNumber>
    </recommendedName>
</protein>
<dbReference type="FunFam" id="1.20.120.1760:FF:000003">
    <property type="entry name" value="CDP-diacylglycerol--inositol 3-phosphatidyltransferase"/>
    <property type="match status" value="1"/>
</dbReference>
<dbReference type="PIRSF" id="PIRSF000848">
    <property type="entry name" value="CDP_diag_ino_3_P"/>
    <property type="match status" value="1"/>
</dbReference>
<dbReference type="InterPro" id="IPR048254">
    <property type="entry name" value="CDP_ALCOHOL_P_TRANSF_CS"/>
</dbReference>
<dbReference type="InterPro" id="IPR043130">
    <property type="entry name" value="CDP-OH_PTrfase_TM_dom"/>
</dbReference>
<evidence type="ECO:0000256" key="9">
    <source>
        <dbReference type="ARBA" id="ARBA00022723"/>
    </source>
</evidence>
<dbReference type="PANTHER" id="PTHR15362">
    <property type="entry name" value="PHOSPHATIDYLINOSITOL SYNTHASE"/>
    <property type="match status" value="1"/>
</dbReference>
<dbReference type="Pfam" id="PF01066">
    <property type="entry name" value="CDP-OH_P_transf"/>
    <property type="match status" value="1"/>
</dbReference>
<dbReference type="GO" id="GO:0003881">
    <property type="term" value="F:CDP-diacylglycerol-inositol 3-phosphatidyltransferase activity"/>
    <property type="evidence" value="ECO:0007669"/>
    <property type="project" value="UniProtKB-UniRule"/>
</dbReference>
<dbReference type="GO" id="GO:0006661">
    <property type="term" value="P:phosphatidylinositol biosynthetic process"/>
    <property type="evidence" value="ECO:0007669"/>
    <property type="project" value="TreeGrafter"/>
</dbReference>
<evidence type="ECO:0000256" key="5">
    <source>
        <dbReference type="ARBA" id="ARBA00013212"/>
    </source>
</evidence>
<dbReference type="eggNOG" id="KOG3240">
    <property type="taxonomic scope" value="Eukaryota"/>
</dbReference>
<evidence type="ECO:0000256" key="4">
    <source>
        <dbReference type="ARBA" id="ARBA00010441"/>
    </source>
</evidence>
<keyword evidence="7 17" id="KW-0808">Transferase</keyword>
<evidence type="ECO:0000256" key="19">
    <source>
        <dbReference type="SAM" id="Phobius"/>
    </source>
</evidence>
<evidence type="ECO:0000256" key="11">
    <source>
        <dbReference type="ARBA" id="ARBA00022989"/>
    </source>
</evidence>
<keyword evidence="21" id="KW-1185">Reference proteome</keyword>
<dbReference type="InParanoid" id="A0A0D2WVL4"/>
<keyword evidence="13 17" id="KW-0472">Membrane</keyword>
<gene>
    <name evidence="20" type="ORF">CAOG_006621</name>
</gene>
<evidence type="ECO:0000256" key="7">
    <source>
        <dbReference type="ARBA" id="ARBA00022679"/>
    </source>
</evidence>
<keyword evidence="12 17" id="KW-0443">Lipid metabolism</keyword>
<comment type="similarity">
    <text evidence="4 17 18">Belongs to the CDP-alcohol phosphatidyltransferase class-I family.</text>
</comment>
<keyword evidence="9" id="KW-0479">Metal-binding</keyword>
<evidence type="ECO:0000256" key="6">
    <source>
        <dbReference type="ARBA" id="ARBA00022516"/>
    </source>
</evidence>
<sequence>MAENIFLFVPNLIGYARVIFALIAFYLMPTDPTPAIFCYLLSGLLDAFDGHAARALNQSTKFGAVLDMVTDRCATAMLCVTLAVLYPAYAFFFQFMIGLDIGSHWIHMYSSLTNNKSHKVIDPKKNWFLRLYYTSRTVLFLMCAGNELFFGSLYILYFFEGPIVPGVAIGVWRLILYICAPVSFVKNVISIIQMLEACHDLAEIDVKARQDARKAK</sequence>
<keyword evidence="14 17" id="KW-0594">Phospholipid biosynthesis</keyword>
<evidence type="ECO:0000313" key="21">
    <source>
        <dbReference type="Proteomes" id="UP000008743"/>
    </source>
</evidence>
<dbReference type="GO" id="GO:0016020">
    <property type="term" value="C:membrane"/>
    <property type="evidence" value="ECO:0007669"/>
    <property type="project" value="UniProtKB-SubCell"/>
</dbReference>
<keyword evidence="16 17" id="KW-1208">Phospholipid metabolism</keyword>
<keyword evidence="8 19" id="KW-0812">Transmembrane</keyword>
<dbReference type="AlphaFoldDB" id="A0A0D2WVL4"/>
<keyword evidence="6 17" id="KW-0444">Lipid biosynthesis</keyword>
<evidence type="ECO:0000256" key="18">
    <source>
        <dbReference type="RuleBase" id="RU003750"/>
    </source>
</evidence>
<feature type="transmembrane region" description="Helical" evidence="19">
    <location>
        <begin position="7"/>
        <end position="27"/>
    </location>
</feature>
<dbReference type="EMBL" id="KE346371">
    <property type="protein sequence ID" value="KJE96278.1"/>
    <property type="molecule type" value="Genomic_DNA"/>
</dbReference>
<dbReference type="OrthoDB" id="10251079at2759"/>
<dbReference type="RefSeq" id="XP_004344242.1">
    <property type="nucleotide sequence ID" value="XM_004344192.2"/>
</dbReference>
<dbReference type="OMA" id="AQTYSEN"/>
<dbReference type="InterPro" id="IPR014387">
    <property type="entry name" value="CDP_diag_ino_3_P_euk"/>
</dbReference>
<evidence type="ECO:0000256" key="17">
    <source>
        <dbReference type="PIRNR" id="PIRNR000848"/>
    </source>
</evidence>
<dbReference type="STRING" id="595528.A0A0D2WVL4"/>
<dbReference type="PANTHER" id="PTHR15362:SF4">
    <property type="entry name" value="CDP-DIACYLGLYCEROL--INOSITOL 3-PHOSPHATIDYLTRANSFERASE"/>
    <property type="match status" value="1"/>
</dbReference>
<name>A0A0D2WVL4_CAPO3</name>
<proteinExistence type="inferred from homology"/>
<dbReference type="Gene3D" id="1.20.120.1760">
    <property type="match status" value="1"/>
</dbReference>
<evidence type="ECO:0000256" key="1">
    <source>
        <dbReference type="ARBA" id="ARBA00001936"/>
    </source>
</evidence>
<dbReference type="GO" id="GO:0005794">
    <property type="term" value="C:Golgi apparatus"/>
    <property type="evidence" value="ECO:0007669"/>
    <property type="project" value="TreeGrafter"/>
</dbReference>
<organism evidence="20 21">
    <name type="scientific">Capsaspora owczarzaki (strain ATCC 30864)</name>
    <dbReference type="NCBI Taxonomy" id="595528"/>
    <lineage>
        <taxon>Eukaryota</taxon>
        <taxon>Filasterea</taxon>
        <taxon>Capsaspora</taxon>
    </lineage>
</organism>
<feature type="transmembrane region" description="Helical" evidence="19">
    <location>
        <begin position="74"/>
        <end position="99"/>
    </location>
</feature>
<evidence type="ECO:0000256" key="16">
    <source>
        <dbReference type="ARBA" id="ARBA00023264"/>
    </source>
</evidence>
<evidence type="ECO:0000256" key="14">
    <source>
        <dbReference type="ARBA" id="ARBA00023209"/>
    </source>
</evidence>